<organism evidence="1 2">
    <name type="scientific">Guyanagaster necrorhizus</name>
    <dbReference type="NCBI Taxonomy" id="856835"/>
    <lineage>
        <taxon>Eukaryota</taxon>
        <taxon>Fungi</taxon>
        <taxon>Dikarya</taxon>
        <taxon>Basidiomycota</taxon>
        <taxon>Agaricomycotina</taxon>
        <taxon>Agaricomycetes</taxon>
        <taxon>Agaricomycetidae</taxon>
        <taxon>Agaricales</taxon>
        <taxon>Marasmiineae</taxon>
        <taxon>Physalacriaceae</taxon>
        <taxon>Guyanagaster</taxon>
    </lineage>
</organism>
<reference evidence="1" key="1">
    <citation type="submission" date="2020-11" db="EMBL/GenBank/DDBJ databases">
        <title>Adaptations for nitrogen fixation in a non-lichenized fungal sporocarp promotes dispersal by wood-feeding termites.</title>
        <authorList>
            <consortium name="DOE Joint Genome Institute"/>
            <person name="Koch R.A."/>
            <person name="Yoon G."/>
            <person name="Arayal U."/>
            <person name="Lail K."/>
            <person name="Amirebrahimi M."/>
            <person name="Labutti K."/>
            <person name="Lipzen A."/>
            <person name="Riley R."/>
            <person name="Barry K."/>
            <person name="Henrissat B."/>
            <person name="Grigoriev I.V."/>
            <person name="Herr J.R."/>
            <person name="Aime M.C."/>
        </authorList>
    </citation>
    <scope>NUCLEOTIDE SEQUENCE</scope>
    <source>
        <strain evidence="1">MCA 3950</strain>
    </source>
</reference>
<proteinExistence type="predicted"/>
<accession>A0A9P8AVT0</accession>
<name>A0A9P8AVT0_9AGAR</name>
<evidence type="ECO:0000313" key="1">
    <source>
        <dbReference type="EMBL" id="KAG7449853.1"/>
    </source>
</evidence>
<dbReference type="RefSeq" id="XP_043043353.1">
    <property type="nucleotide sequence ID" value="XM_043185541.1"/>
</dbReference>
<dbReference type="Proteomes" id="UP000812287">
    <property type="component" value="Unassembled WGS sequence"/>
</dbReference>
<dbReference type="EMBL" id="MU250527">
    <property type="protein sequence ID" value="KAG7449853.1"/>
    <property type="molecule type" value="Genomic_DNA"/>
</dbReference>
<gene>
    <name evidence="1" type="ORF">BT62DRAFT_928601</name>
</gene>
<dbReference type="AlphaFoldDB" id="A0A9P8AVT0"/>
<protein>
    <submittedName>
        <fullName evidence="1">Uncharacterized protein</fullName>
    </submittedName>
</protein>
<keyword evidence="2" id="KW-1185">Reference proteome</keyword>
<comment type="caution">
    <text evidence="1">The sequence shown here is derived from an EMBL/GenBank/DDBJ whole genome shotgun (WGS) entry which is preliminary data.</text>
</comment>
<dbReference type="GeneID" id="66107838"/>
<evidence type="ECO:0000313" key="2">
    <source>
        <dbReference type="Proteomes" id="UP000812287"/>
    </source>
</evidence>
<sequence length="59" mass="7053">MLVFCVVLFFFPPLFFLFFFQFWDMSLASWFSRPGEISRVVFNGFAKYCDSFLGAEDVW</sequence>